<keyword evidence="2" id="KW-0547">Nucleotide-binding</keyword>
<accession>A0A848B0J3</accession>
<sequence length="520" mass="59908">MKRLTSFTYSFEKLRNGECLYVDKTESIWKLIQPTQEGYFLSRPRRFGKSLTVSTLKAIFEGRRELFDGLAISKKEYDWKPYPVIHLSFGDYSVVSDPVKELPEYLQTKLQEIASAYSITLTNSTPGLCFGELIDELAKNDQVAILIDEYDKPILDNITSSQITQVQRILKGFFSVLKERNAKERFLFITGVSKFCHVSLFSDLNNLTDITMHRDYATMFGYTQSELEHYFSDRIEATAQAQNVPVEELKRKLKAWYDGYCFEETSETVYNPVSIAKFFENDGKFDNYWFATGTPSFLMELAKKTDFNFEDAVSRAVPGVTFDAFEIPNIDPVTLLLQTGYLTIKSSEIRFNKRWFWLDFPNEEVAESFSTYLLNSYVGRTQREVSSFSADLATAFLEGNLNQARKVLESFFAGVPYTIHKKSEATFQTVFYAIFRLLGFNIEAESCTNDGRIDAVVQTDDHIYLFEFKLDDDDTALSQIKDKAYFKKYLQSSKKITLIGVNFDSEKGQLIDWQTEDVAE</sequence>
<dbReference type="PANTHER" id="PTHR34825">
    <property type="entry name" value="CONSERVED PROTEIN, WITH A WEAK D-GALACTARATE DEHYDRATASE/ALTRONATE HYDROLASE DOMAIN"/>
    <property type="match status" value="1"/>
</dbReference>
<comment type="caution">
    <text evidence="2">The sequence shown here is derived from an EMBL/GenBank/DDBJ whole genome shotgun (WGS) entry which is preliminary data.</text>
</comment>
<dbReference type="SUPFAM" id="SSF52540">
    <property type="entry name" value="P-loop containing nucleoside triphosphate hydrolases"/>
    <property type="match status" value="1"/>
</dbReference>
<dbReference type="Proteomes" id="UP000576225">
    <property type="component" value="Unassembled WGS sequence"/>
</dbReference>
<dbReference type="PANTHER" id="PTHR34825:SF1">
    <property type="entry name" value="AAA-ATPASE-LIKE DOMAIN-CONTAINING PROTEIN"/>
    <property type="match status" value="1"/>
</dbReference>
<dbReference type="AlphaFoldDB" id="A0A848B0J3"/>
<reference evidence="2 3" key="1">
    <citation type="submission" date="2020-04" db="EMBL/GenBank/DDBJ databases">
        <authorList>
            <person name="Hitch T.C.A."/>
            <person name="Wylensek D."/>
            <person name="Clavel T."/>
        </authorList>
    </citation>
    <scope>NUCLEOTIDE SEQUENCE [LARGE SCALE GENOMIC DNA]</scope>
    <source>
        <strain evidence="2 3">COR2-253-APC-1A</strain>
    </source>
</reference>
<evidence type="ECO:0000313" key="3">
    <source>
        <dbReference type="Proteomes" id="UP000576225"/>
    </source>
</evidence>
<proteinExistence type="predicted"/>
<keyword evidence="2" id="KW-0067">ATP-binding</keyword>
<dbReference type="EMBL" id="JABAEW010000039">
    <property type="protein sequence ID" value="NMD88203.1"/>
    <property type="molecule type" value="Genomic_DNA"/>
</dbReference>
<dbReference type="GO" id="GO:0005524">
    <property type="term" value="F:ATP binding"/>
    <property type="evidence" value="ECO:0007669"/>
    <property type="project" value="UniProtKB-KW"/>
</dbReference>
<gene>
    <name evidence="2" type="ORF">HF882_16580</name>
</gene>
<dbReference type="InterPro" id="IPR018631">
    <property type="entry name" value="AAA-ATPase-like_dom"/>
</dbReference>
<dbReference type="Pfam" id="PF09820">
    <property type="entry name" value="AAA-ATPase_like"/>
    <property type="match status" value="1"/>
</dbReference>
<protein>
    <submittedName>
        <fullName evidence="2">ATP-binding protein</fullName>
    </submittedName>
</protein>
<dbReference type="InterPro" id="IPR012547">
    <property type="entry name" value="PDDEXK_9"/>
</dbReference>
<organism evidence="2 3">
    <name type="scientific">Victivallis vadensis</name>
    <dbReference type="NCBI Taxonomy" id="172901"/>
    <lineage>
        <taxon>Bacteria</taxon>
        <taxon>Pseudomonadati</taxon>
        <taxon>Lentisphaerota</taxon>
        <taxon>Lentisphaeria</taxon>
        <taxon>Victivallales</taxon>
        <taxon>Victivallaceae</taxon>
        <taxon>Victivallis</taxon>
    </lineage>
</organism>
<feature type="domain" description="AAA-ATPase-like" evidence="1">
    <location>
        <begin position="10"/>
        <end position="201"/>
    </location>
</feature>
<name>A0A848B0J3_9BACT</name>
<evidence type="ECO:0000259" key="1">
    <source>
        <dbReference type="Pfam" id="PF09820"/>
    </source>
</evidence>
<dbReference type="InterPro" id="IPR027417">
    <property type="entry name" value="P-loop_NTPase"/>
</dbReference>
<dbReference type="Pfam" id="PF08011">
    <property type="entry name" value="PDDEXK_9"/>
    <property type="match status" value="1"/>
</dbReference>
<evidence type="ECO:0000313" key="2">
    <source>
        <dbReference type="EMBL" id="NMD88203.1"/>
    </source>
</evidence>